<dbReference type="Proteomes" id="UP001209878">
    <property type="component" value="Unassembled WGS sequence"/>
</dbReference>
<feature type="region of interest" description="Disordered" evidence="1">
    <location>
        <begin position="61"/>
        <end position="121"/>
    </location>
</feature>
<feature type="region of interest" description="Disordered" evidence="1">
    <location>
        <begin position="1"/>
        <end position="24"/>
    </location>
</feature>
<dbReference type="AlphaFoldDB" id="A0AAD9KH29"/>
<evidence type="ECO:0000256" key="1">
    <source>
        <dbReference type="SAM" id="MobiDB-lite"/>
    </source>
</evidence>
<reference evidence="2" key="1">
    <citation type="journal article" date="2023" name="Mol. Biol. Evol.">
        <title>Third-Generation Sequencing Reveals the Adaptive Role of the Epigenome in Three Deep-Sea Polychaetes.</title>
        <authorList>
            <person name="Perez M."/>
            <person name="Aroh O."/>
            <person name="Sun Y."/>
            <person name="Lan Y."/>
            <person name="Juniper S.K."/>
            <person name="Young C.R."/>
            <person name="Angers B."/>
            <person name="Qian P.Y."/>
        </authorList>
    </citation>
    <scope>NUCLEOTIDE SEQUENCE</scope>
    <source>
        <strain evidence="2">R07B-5</strain>
    </source>
</reference>
<dbReference type="EMBL" id="JAODUO010001113">
    <property type="protein sequence ID" value="KAK2171017.1"/>
    <property type="molecule type" value="Genomic_DNA"/>
</dbReference>
<evidence type="ECO:0000313" key="2">
    <source>
        <dbReference type="EMBL" id="KAK2171017.1"/>
    </source>
</evidence>
<accession>A0AAD9KH29</accession>
<keyword evidence="3" id="KW-1185">Reference proteome</keyword>
<feature type="compositionally biased region" description="Basic and acidic residues" evidence="1">
    <location>
        <begin position="71"/>
        <end position="91"/>
    </location>
</feature>
<organism evidence="2 3">
    <name type="scientific">Ridgeia piscesae</name>
    <name type="common">Tubeworm</name>
    <dbReference type="NCBI Taxonomy" id="27915"/>
    <lineage>
        <taxon>Eukaryota</taxon>
        <taxon>Metazoa</taxon>
        <taxon>Spiralia</taxon>
        <taxon>Lophotrochozoa</taxon>
        <taxon>Annelida</taxon>
        <taxon>Polychaeta</taxon>
        <taxon>Sedentaria</taxon>
        <taxon>Canalipalpata</taxon>
        <taxon>Sabellida</taxon>
        <taxon>Siboglinidae</taxon>
        <taxon>Ridgeia</taxon>
    </lineage>
</organism>
<protein>
    <submittedName>
        <fullName evidence="2">Uncharacterized protein</fullName>
    </submittedName>
</protein>
<evidence type="ECO:0000313" key="3">
    <source>
        <dbReference type="Proteomes" id="UP001209878"/>
    </source>
</evidence>
<sequence length="121" mass="13998">MAMLQLEKEMTAEMQKQRELLNREHEDDLQRELIEHKKSFLSQLAAISNMTKDEVSRLVSEVVTDSGGSSKEAKKLTKELKTGMEHAKTDMALDEEDEDGYSNSSGSEDEDDRDHRRRRKR</sequence>
<gene>
    <name evidence="2" type="ORF">NP493_1114g00056</name>
</gene>
<proteinExistence type="predicted"/>
<comment type="caution">
    <text evidence="2">The sequence shown here is derived from an EMBL/GenBank/DDBJ whole genome shotgun (WGS) entry which is preliminary data.</text>
</comment>
<name>A0AAD9KH29_RIDPI</name>